<dbReference type="Proteomes" id="UP001188597">
    <property type="component" value="Unassembled WGS sequence"/>
</dbReference>
<proteinExistence type="inferred from homology"/>
<evidence type="ECO:0000313" key="6">
    <source>
        <dbReference type="Proteomes" id="UP001188597"/>
    </source>
</evidence>
<dbReference type="InterPro" id="IPR044965">
    <property type="entry name" value="Glyco_hydro_17_plant"/>
</dbReference>
<evidence type="ECO:0000256" key="3">
    <source>
        <dbReference type="ARBA" id="ARBA00023295"/>
    </source>
</evidence>
<dbReference type="Gene3D" id="3.20.20.80">
    <property type="entry name" value="Glycosidases"/>
    <property type="match status" value="1"/>
</dbReference>
<gene>
    <name evidence="5" type="ORF">RJ639_043661</name>
</gene>
<protein>
    <recommendedName>
        <fullName evidence="7">Glucan endo-1,3-beta-D-glucosidase</fullName>
    </recommendedName>
</protein>
<dbReference type="InterPro" id="IPR000490">
    <property type="entry name" value="Glyco_hydro_17"/>
</dbReference>
<dbReference type="AlphaFoldDB" id="A0AA88W8X1"/>
<evidence type="ECO:0000256" key="1">
    <source>
        <dbReference type="ARBA" id="ARBA00008773"/>
    </source>
</evidence>
<keyword evidence="6" id="KW-1185">Reference proteome</keyword>
<evidence type="ECO:0000313" key="5">
    <source>
        <dbReference type="EMBL" id="KAK3023196.1"/>
    </source>
</evidence>
<evidence type="ECO:0000256" key="4">
    <source>
        <dbReference type="RuleBase" id="RU004335"/>
    </source>
</evidence>
<comment type="similarity">
    <text evidence="1 4">Belongs to the glycosyl hydrolase 17 family.</text>
</comment>
<reference evidence="5" key="1">
    <citation type="submission" date="2022-12" db="EMBL/GenBank/DDBJ databases">
        <title>Draft genome assemblies for two species of Escallonia (Escalloniales).</title>
        <authorList>
            <person name="Chanderbali A."/>
            <person name="Dervinis C."/>
            <person name="Anghel I."/>
            <person name="Soltis D."/>
            <person name="Soltis P."/>
            <person name="Zapata F."/>
        </authorList>
    </citation>
    <scope>NUCLEOTIDE SEQUENCE</scope>
    <source>
        <strain evidence="5">UCBG64.0493</strain>
        <tissue evidence="5">Leaf</tissue>
    </source>
</reference>
<evidence type="ECO:0008006" key="7">
    <source>
        <dbReference type="Google" id="ProtNLM"/>
    </source>
</evidence>
<dbReference type="Pfam" id="PF00332">
    <property type="entry name" value="Glyco_hydro_17"/>
    <property type="match status" value="1"/>
</dbReference>
<keyword evidence="3" id="KW-0326">Glycosidase</keyword>
<dbReference type="SUPFAM" id="SSF51445">
    <property type="entry name" value="(Trans)glycosidases"/>
    <property type="match status" value="1"/>
</dbReference>
<sequence>MKRDRVRKESSAQSIGVCYGRNGNNLPSEQQVVNLYKANSVGRMRVYDPIPATLQALRGSNIEIILDVPNPRLQSVASDASVAAAWIQTNVRDYSPEMK</sequence>
<keyword evidence="2" id="KW-0378">Hydrolase</keyword>
<dbReference type="InterPro" id="IPR017853">
    <property type="entry name" value="GH"/>
</dbReference>
<evidence type="ECO:0000256" key="2">
    <source>
        <dbReference type="ARBA" id="ARBA00022801"/>
    </source>
</evidence>
<dbReference type="GO" id="GO:0005975">
    <property type="term" value="P:carbohydrate metabolic process"/>
    <property type="evidence" value="ECO:0007669"/>
    <property type="project" value="InterPro"/>
</dbReference>
<name>A0AA88W8X1_9ASTE</name>
<organism evidence="5 6">
    <name type="scientific">Escallonia herrerae</name>
    <dbReference type="NCBI Taxonomy" id="1293975"/>
    <lineage>
        <taxon>Eukaryota</taxon>
        <taxon>Viridiplantae</taxon>
        <taxon>Streptophyta</taxon>
        <taxon>Embryophyta</taxon>
        <taxon>Tracheophyta</taxon>
        <taxon>Spermatophyta</taxon>
        <taxon>Magnoliopsida</taxon>
        <taxon>eudicotyledons</taxon>
        <taxon>Gunneridae</taxon>
        <taxon>Pentapetalae</taxon>
        <taxon>asterids</taxon>
        <taxon>campanulids</taxon>
        <taxon>Escalloniales</taxon>
        <taxon>Escalloniaceae</taxon>
        <taxon>Escallonia</taxon>
    </lineage>
</organism>
<accession>A0AA88W8X1</accession>
<dbReference type="EMBL" id="JAVXUP010000669">
    <property type="protein sequence ID" value="KAK3023196.1"/>
    <property type="molecule type" value="Genomic_DNA"/>
</dbReference>
<dbReference type="PANTHER" id="PTHR32227">
    <property type="entry name" value="GLUCAN ENDO-1,3-BETA-GLUCOSIDASE BG1-RELATED-RELATED"/>
    <property type="match status" value="1"/>
</dbReference>
<dbReference type="GO" id="GO:0004553">
    <property type="term" value="F:hydrolase activity, hydrolyzing O-glycosyl compounds"/>
    <property type="evidence" value="ECO:0007669"/>
    <property type="project" value="InterPro"/>
</dbReference>
<comment type="caution">
    <text evidence="5">The sequence shown here is derived from an EMBL/GenBank/DDBJ whole genome shotgun (WGS) entry which is preliminary data.</text>
</comment>